<feature type="compositionally biased region" description="Basic residues" evidence="1">
    <location>
        <begin position="1"/>
        <end position="14"/>
    </location>
</feature>
<accession>A0A9P6CH54</accession>
<dbReference type="EMBL" id="MU150297">
    <property type="protein sequence ID" value="KAF9460553.1"/>
    <property type="molecule type" value="Genomic_DNA"/>
</dbReference>
<feature type="compositionally biased region" description="Polar residues" evidence="1">
    <location>
        <begin position="263"/>
        <end position="290"/>
    </location>
</feature>
<feature type="region of interest" description="Disordered" evidence="1">
    <location>
        <begin position="531"/>
        <end position="597"/>
    </location>
</feature>
<name>A0A9P6CH54_9AGAR</name>
<feature type="region of interest" description="Disordered" evidence="1">
    <location>
        <begin position="263"/>
        <end position="294"/>
    </location>
</feature>
<dbReference type="Proteomes" id="UP000807353">
    <property type="component" value="Unassembled WGS sequence"/>
</dbReference>
<protein>
    <submittedName>
        <fullName evidence="2">Uncharacterized protein</fullName>
    </submittedName>
</protein>
<feature type="compositionally biased region" description="Basic and acidic residues" evidence="1">
    <location>
        <begin position="32"/>
        <end position="44"/>
    </location>
</feature>
<gene>
    <name evidence="2" type="ORF">BDZ94DRAFT_1311436</name>
</gene>
<dbReference type="OrthoDB" id="3055857at2759"/>
<reference evidence="2" key="1">
    <citation type="submission" date="2020-11" db="EMBL/GenBank/DDBJ databases">
        <authorList>
            <consortium name="DOE Joint Genome Institute"/>
            <person name="Ahrendt S."/>
            <person name="Riley R."/>
            <person name="Andreopoulos W."/>
            <person name="Labutti K."/>
            <person name="Pangilinan J."/>
            <person name="Ruiz-Duenas F.J."/>
            <person name="Barrasa J.M."/>
            <person name="Sanchez-Garcia M."/>
            <person name="Camarero S."/>
            <person name="Miyauchi S."/>
            <person name="Serrano A."/>
            <person name="Linde D."/>
            <person name="Babiker R."/>
            <person name="Drula E."/>
            <person name="Ayuso-Fernandez I."/>
            <person name="Pacheco R."/>
            <person name="Padilla G."/>
            <person name="Ferreira P."/>
            <person name="Barriuso J."/>
            <person name="Kellner H."/>
            <person name="Castanera R."/>
            <person name="Alfaro M."/>
            <person name="Ramirez L."/>
            <person name="Pisabarro A.G."/>
            <person name="Kuo A."/>
            <person name="Tritt A."/>
            <person name="Lipzen A."/>
            <person name="He G."/>
            <person name="Yan M."/>
            <person name="Ng V."/>
            <person name="Cullen D."/>
            <person name="Martin F."/>
            <person name="Rosso M.-N."/>
            <person name="Henrissat B."/>
            <person name="Hibbett D."/>
            <person name="Martinez A.T."/>
            <person name="Grigoriev I.V."/>
        </authorList>
    </citation>
    <scope>NUCLEOTIDE SEQUENCE</scope>
    <source>
        <strain evidence="2">CBS 247.69</strain>
    </source>
</reference>
<feature type="compositionally biased region" description="Basic and acidic residues" evidence="1">
    <location>
        <begin position="679"/>
        <end position="698"/>
    </location>
</feature>
<feature type="compositionally biased region" description="Polar residues" evidence="1">
    <location>
        <begin position="165"/>
        <end position="182"/>
    </location>
</feature>
<proteinExistence type="predicted"/>
<evidence type="ECO:0000313" key="3">
    <source>
        <dbReference type="Proteomes" id="UP000807353"/>
    </source>
</evidence>
<feature type="region of interest" description="Disordered" evidence="1">
    <location>
        <begin position="1"/>
        <end position="67"/>
    </location>
</feature>
<sequence>MKRRQVTYARKRRDRCQAPPETNSSPLQEIIDPEREIDHSEMSRRMLKRSRRSGSGAGLAAASCFQGHNSKKLRTSLHGAQDQADNVLESFPLNRDDYDIQTPHPTLLTESQRYQLESSRGLPLSPNHKFSPVPLAQPPTNVFPACRSRPGSTEANTRRKIALPKQTSSSNLKENANRPSSKPRTKSPVAANRRTLLDSQHFTKLKSQHAVLERALASPFTSKPASPYVSPRASSTHNPLANARSRVTRIRAMKAKRALSDTRYNPNLPTQVQKKVHSQTAVNSPTQAEMDTTKIRRPSAPSAIAHRPDVASWFISSNLSAGPKLDATESDMSQDATGRAFAVDFNRPPSQLSYTSSYDDTFFVDALGMSTPFGLKNPAAGRAVLFRSGSDFLDSTDSESDEEFGGELLNPIICSLTGPGSASLPSERTKGLWLSDSLISPPTALLKRAYSKSPSRPIDVNVNIGSDAPESSLGLGSPFGLGLALENLEEEAKRAEDLKELFEYLDISFEGCSRPNISRTRSLDLDQAIVPTSNSPAYNPPTKTKNAIDKNNVRNGRDRRGTIRASDFQSKRLTETTSVEGGGGARRTRSGTIIGPARRDRSGTIVAHPPKLVTPHQNNTDVDMQDISLAPKDALNNATMSEVDELEDEMLLKGHWHDEDWVVAENPSPVVPRRKNARKRDLSWKKDWERNKNREKRQWKLSISTGNWGVSEHDEDDGEDDPLDLFK</sequence>
<feature type="compositionally biased region" description="Polar residues" evidence="1">
    <location>
        <begin position="531"/>
        <end position="545"/>
    </location>
</feature>
<dbReference type="AlphaFoldDB" id="A0A9P6CH54"/>
<feature type="region of interest" description="Disordered" evidence="1">
    <location>
        <begin position="669"/>
        <end position="727"/>
    </location>
</feature>
<feature type="region of interest" description="Disordered" evidence="1">
    <location>
        <begin position="221"/>
        <end position="240"/>
    </location>
</feature>
<organism evidence="2 3">
    <name type="scientific">Collybia nuda</name>
    <dbReference type="NCBI Taxonomy" id="64659"/>
    <lineage>
        <taxon>Eukaryota</taxon>
        <taxon>Fungi</taxon>
        <taxon>Dikarya</taxon>
        <taxon>Basidiomycota</taxon>
        <taxon>Agaricomycotina</taxon>
        <taxon>Agaricomycetes</taxon>
        <taxon>Agaricomycetidae</taxon>
        <taxon>Agaricales</taxon>
        <taxon>Tricholomatineae</taxon>
        <taxon>Clitocybaceae</taxon>
        <taxon>Collybia</taxon>
    </lineage>
</organism>
<feature type="region of interest" description="Disordered" evidence="1">
    <location>
        <begin position="112"/>
        <end position="194"/>
    </location>
</feature>
<evidence type="ECO:0000256" key="1">
    <source>
        <dbReference type="SAM" id="MobiDB-lite"/>
    </source>
</evidence>
<comment type="caution">
    <text evidence="2">The sequence shown here is derived from an EMBL/GenBank/DDBJ whole genome shotgun (WGS) entry which is preliminary data.</text>
</comment>
<keyword evidence="3" id="KW-1185">Reference proteome</keyword>
<feature type="compositionally biased region" description="Acidic residues" evidence="1">
    <location>
        <begin position="713"/>
        <end position="727"/>
    </location>
</feature>
<evidence type="ECO:0000313" key="2">
    <source>
        <dbReference type="EMBL" id="KAF9460553.1"/>
    </source>
</evidence>
<feature type="compositionally biased region" description="Basic and acidic residues" evidence="1">
    <location>
        <begin position="546"/>
        <end position="561"/>
    </location>
</feature>